<organism evidence="1 2">
    <name type="scientific">Streptomyces graminofaciens</name>
    <dbReference type="NCBI Taxonomy" id="68212"/>
    <lineage>
        <taxon>Bacteria</taxon>
        <taxon>Bacillati</taxon>
        <taxon>Actinomycetota</taxon>
        <taxon>Actinomycetes</taxon>
        <taxon>Kitasatosporales</taxon>
        <taxon>Streptomycetaceae</taxon>
        <taxon>Streptomyces</taxon>
    </lineage>
</organism>
<sequence>MRSERLTPYARLPRAYRDLHLIHTTVDAFGRAHWLLRESADPPDPYDAVVVTVTDGSPHTTPLSSVVPRRPRLDSLPDGGFVLADARSREGDDQVQVIDALGRPSWTFRVGDGIEHLMTDESGDLWVGYFDEGIFGDPLSAPGARRWSSTGDPLWEYGPPAGTDGIADCYALNVDRRAAWVYPYTQFPLVEVRGDDPPRVRTTRVQGATGVAVHGERVAFLGGYRADRDRLVLGSLTESSVETVTTTRLTHRDGSPLDRRFRVVSRGSRVYVREEPFTEWHVLDIGEL</sequence>
<dbReference type="EMBL" id="AP018448">
    <property type="protein sequence ID" value="BBC31425.1"/>
    <property type="molecule type" value="Genomic_DNA"/>
</dbReference>
<name>A0ABN5VEF9_9ACTN</name>
<gene>
    <name evidence="1" type="ORF">SGFS_027190</name>
</gene>
<dbReference type="RefSeq" id="WP_286250129.1">
    <property type="nucleotide sequence ID" value="NZ_AP018448.1"/>
</dbReference>
<accession>A0ABN5VEF9</accession>
<evidence type="ECO:0000313" key="2">
    <source>
        <dbReference type="Proteomes" id="UP001321542"/>
    </source>
</evidence>
<reference evidence="1 2" key="1">
    <citation type="journal article" date="2010" name="ChemBioChem">
        <title>Cloning and characterization of the biosynthetic gene cluster of 16-membered macrolide antibiotic FD-891: involvement of a dual functional cytochrome P450 monooxygenase catalyzing epoxidation and hydroxylation.</title>
        <authorList>
            <person name="Kudo F."/>
            <person name="Motegi A."/>
            <person name="Mizoue K."/>
            <person name="Eguchi T."/>
        </authorList>
    </citation>
    <scope>NUCLEOTIDE SEQUENCE [LARGE SCALE GENOMIC DNA]</scope>
    <source>
        <strain evidence="1 2">A-8890</strain>
    </source>
</reference>
<keyword evidence="2" id="KW-1185">Reference proteome</keyword>
<proteinExistence type="predicted"/>
<evidence type="ECO:0000313" key="1">
    <source>
        <dbReference type="EMBL" id="BBC31425.1"/>
    </source>
</evidence>
<dbReference type="Proteomes" id="UP001321542">
    <property type="component" value="Chromosome"/>
</dbReference>
<protein>
    <submittedName>
        <fullName evidence="1">Uncharacterized protein</fullName>
    </submittedName>
</protein>
<reference evidence="1 2" key="2">
    <citation type="journal article" date="2023" name="ChemBioChem">
        <title>Acyltransferase Domain Exchange between Two Independent Type I Polyketide Synthases in the Same Producer Strain of Macrolide Antibiotics.</title>
        <authorList>
            <person name="Kudo F."/>
            <person name="Kishikawa K."/>
            <person name="Tsuboi K."/>
            <person name="Kido T."/>
            <person name="Usui T."/>
            <person name="Hashimoto J."/>
            <person name="Shin-Ya K."/>
            <person name="Miyanaga A."/>
            <person name="Eguchi T."/>
        </authorList>
    </citation>
    <scope>NUCLEOTIDE SEQUENCE [LARGE SCALE GENOMIC DNA]</scope>
    <source>
        <strain evidence="1 2">A-8890</strain>
    </source>
</reference>